<dbReference type="FunFam" id="3.60.20.10:FF:000001">
    <property type="entry name" value="Glutamate synthase, large subunit"/>
    <property type="match status" value="1"/>
</dbReference>
<comment type="cofactor">
    <cofactor evidence="3">
        <name>FAD</name>
        <dbReference type="ChEBI" id="CHEBI:57692"/>
    </cofactor>
</comment>
<dbReference type="GO" id="GO:0006537">
    <property type="term" value="P:glutamate biosynthetic process"/>
    <property type="evidence" value="ECO:0007669"/>
    <property type="project" value="UniProtKB-KW"/>
</dbReference>
<dbReference type="CDD" id="cd00982">
    <property type="entry name" value="gltB_C"/>
    <property type="match status" value="1"/>
</dbReference>
<dbReference type="NCBIfam" id="NF008730">
    <property type="entry name" value="PRK11750.1"/>
    <property type="match status" value="1"/>
</dbReference>
<dbReference type="SUPFAM" id="SSF51395">
    <property type="entry name" value="FMN-linked oxidoreductases"/>
    <property type="match status" value="1"/>
</dbReference>
<comment type="cofactor">
    <cofactor evidence="2">
        <name>[3Fe-4S] cluster</name>
        <dbReference type="ChEBI" id="CHEBI:21137"/>
    </cofactor>
</comment>
<reference evidence="18 19" key="1">
    <citation type="submission" date="2019-07" db="EMBL/GenBank/DDBJ databases">
        <title>Complete genome of Crassaminicella thermophila SY095.</title>
        <authorList>
            <person name="Li X."/>
        </authorList>
    </citation>
    <scope>NUCLEOTIDE SEQUENCE [LARGE SCALE GENOMIC DNA]</scope>
    <source>
        <strain evidence="18 19">SY095</strain>
    </source>
</reference>
<comment type="similarity">
    <text evidence="4">Belongs to the glutamate synthase family.</text>
</comment>
<evidence type="ECO:0000256" key="3">
    <source>
        <dbReference type="ARBA" id="ARBA00001974"/>
    </source>
</evidence>
<keyword evidence="10" id="KW-0315">Glutamine amidotransferase</keyword>
<evidence type="ECO:0000256" key="9">
    <source>
        <dbReference type="ARBA" id="ARBA00022827"/>
    </source>
</evidence>
<comment type="pathway">
    <text evidence="16">Amino-acid biosynthesis.</text>
</comment>
<dbReference type="InterPro" id="IPR050711">
    <property type="entry name" value="ET-N_metabolism_enzyme"/>
</dbReference>
<evidence type="ECO:0000256" key="10">
    <source>
        <dbReference type="ARBA" id="ARBA00022962"/>
    </source>
</evidence>
<dbReference type="GO" id="GO:0051538">
    <property type="term" value="F:3 iron, 4 sulfur cluster binding"/>
    <property type="evidence" value="ECO:0007669"/>
    <property type="project" value="UniProtKB-KW"/>
</dbReference>
<accession>A0A5C0SHX5</accession>
<dbReference type="Pfam" id="PF01645">
    <property type="entry name" value="Glu_synthase"/>
    <property type="match status" value="1"/>
</dbReference>
<evidence type="ECO:0000256" key="12">
    <source>
        <dbReference type="ARBA" id="ARBA00023004"/>
    </source>
</evidence>
<proteinExistence type="inferred from homology"/>
<comment type="cofactor">
    <cofactor evidence="1">
        <name>FMN</name>
        <dbReference type="ChEBI" id="CHEBI:58210"/>
    </cofactor>
</comment>
<evidence type="ECO:0000256" key="15">
    <source>
        <dbReference type="ARBA" id="ARBA00023291"/>
    </source>
</evidence>
<dbReference type="Pfam" id="PF04898">
    <property type="entry name" value="Glu_syn_central"/>
    <property type="match status" value="1"/>
</dbReference>
<evidence type="ECO:0000256" key="13">
    <source>
        <dbReference type="ARBA" id="ARBA00023014"/>
    </source>
</evidence>
<dbReference type="PROSITE" id="PS51278">
    <property type="entry name" value="GATASE_TYPE_2"/>
    <property type="match status" value="1"/>
</dbReference>
<evidence type="ECO:0000313" key="19">
    <source>
        <dbReference type="Proteomes" id="UP000324646"/>
    </source>
</evidence>
<dbReference type="CDD" id="cd00713">
    <property type="entry name" value="GltS"/>
    <property type="match status" value="1"/>
</dbReference>
<dbReference type="EC" id="1.4.1.13" evidence="18"/>
<keyword evidence="8" id="KW-0479">Metal-binding</keyword>
<dbReference type="SUPFAM" id="SSF69336">
    <property type="entry name" value="Alpha subunit of glutamate synthase, C-terminal domain"/>
    <property type="match status" value="1"/>
</dbReference>
<keyword evidence="9" id="KW-0274">FAD</keyword>
<keyword evidence="7" id="KW-0288">FMN</keyword>
<dbReference type="FunFam" id="3.20.20.70:FF:000031">
    <property type="entry name" value="Glutamate synthase 1 [NADH]"/>
    <property type="match status" value="1"/>
</dbReference>
<dbReference type="OrthoDB" id="9758182at2"/>
<dbReference type="InterPro" id="IPR006982">
    <property type="entry name" value="Glu_synth_centr_N"/>
</dbReference>
<dbReference type="EMBL" id="CP042243">
    <property type="protein sequence ID" value="QEK12808.1"/>
    <property type="molecule type" value="Genomic_DNA"/>
</dbReference>
<dbReference type="InterPro" id="IPR013785">
    <property type="entry name" value="Aldolase_TIM"/>
</dbReference>
<organism evidence="18 19">
    <name type="scientific">Crassaminicella thermophila</name>
    <dbReference type="NCBI Taxonomy" id="2599308"/>
    <lineage>
        <taxon>Bacteria</taxon>
        <taxon>Bacillati</taxon>
        <taxon>Bacillota</taxon>
        <taxon>Clostridia</taxon>
        <taxon>Eubacteriales</taxon>
        <taxon>Clostridiaceae</taxon>
        <taxon>Crassaminicella</taxon>
    </lineage>
</organism>
<keyword evidence="15" id="KW-0003">3Fe-4S</keyword>
<evidence type="ECO:0000256" key="6">
    <source>
        <dbReference type="ARBA" id="ARBA00022630"/>
    </source>
</evidence>
<keyword evidence="12" id="KW-0408">Iron</keyword>
<dbReference type="GO" id="GO:0019676">
    <property type="term" value="P:ammonia assimilation cycle"/>
    <property type="evidence" value="ECO:0007669"/>
    <property type="project" value="TreeGrafter"/>
</dbReference>
<dbReference type="Gene3D" id="3.60.20.10">
    <property type="entry name" value="Glutamine Phosphoribosylpyrophosphate, subunit 1, domain 1"/>
    <property type="match status" value="1"/>
</dbReference>
<dbReference type="Gene3D" id="2.160.20.60">
    <property type="entry name" value="Glutamate synthase, alpha subunit, C-terminal domain"/>
    <property type="match status" value="1"/>
</dbReference>
<evidence type="ECO:0000256" key="14">
    <source>
        <dbReference type="ARBA" id="ARBA00023164"/>
    </source>
</evidence>
<dbReference type="InterPro" id="IPR017932">
    <property type="entry name" value="GATase_2_dom"/>
</dbReference>
<dbReference type="Pfam" id="PF01493">
    <property type="entry name" value="GXGXG"/>
    <property type="match status" value="1"/>
</dbReference>
<protein>
    <submittedName>
        <fullName evidence="18">Glutamate synthase large subunit</fullName>
        <ecNumber evidence="18">1.4.1.13</ecNumber>
    </submittedName>
</protein>
<dbReference type="PANTHER" id="PTHR11938:SF133">
    <property type="entry name" value="GLUTAMATE SYNTHASE (NADH)"/>
    <property type="match status" value="1"/>
</dbReference>
<dbReference type="KEGG" id="crs:FQB35_10990"/>
<keyword evidence="19" id="KW-1185">Reference proteome</keyword>
<dbReference type="SUPFAM" id="SSF56235">
    <property type="entry name" value="N-terminal nucleophile aminohydrolases (Ntn hydrolases)"/>
    <property type="match status" value="1"/>
</dbReference>
<dbReference type="PANTHER" id="PTHR11938">
    <property type="entry name" value="FAD NADPH DEHYDROGENASE/OXIDOREDUCTASE"/>
    <property type="match status" value="1"/>
</dbReference>
<dbReference type="Pfam" id="PF00310">
    <property type="entry name" value="GATase_2"/>
    <property type="match status" value="1"/>
</dbReference>
<evidence type="ECO:0000256" key="16">
    <source>
        <dbReference type="ARBA" id="ARBA00029440"/>
    </source>
</evidence>
<dbReference type="InterPro" id="IPR002489">
    <property type="entry name" value="Glu_synth_asu_C"/>
</dbReference>
<dbReference type="Gene3D" id="3.20.20.70">
    <property type="entry name" value="Aldolase class I"/>
    <property type="match status" value="2"/>
</dbReference>
<keyword evidence="6" id="KW-0285">Flavoprotein</keyword>
<keyword evidence="13" id="KW-0411">Iron-sulfur</keyword>
<gene>
    <name evidence="18" type="primary">gltB</name>
    <name evidence="18" type="ORF">FQB35_10990</name>
</gene>
<keyword evidence="5" id="KW-0028">Amino-acid biosynthesis</keyword>
<dbReference type="InterPro" id="IPR029055">
    <property type="entry name" value="Ntn_hydrolases_N"/>
</dbReference>
<evidence type="ECO:0000256" key="8">
    <source>
        <dbReference type="ARBA" id="ARBA00022723"/>
    </source>
</evidence>
<dbReference type="InterPro" id="IPR002932">
    <property type="entry name" value="Glu_synthdom"/>
</dbReference>
<keyword evidence="14" id="KW-0314">Glutamate biosynthesis</keyword>
<dbReference type="CDD" id="cd02808">
    <property type="entry name" value="GltS_FMN"/>
    <property type="match status" value="1"/>
</dbReference>
<evidence type="ECO:0000256" key="7">
    <source>
        <dbReference type="ARBA" id="ARBA00022643"/>
    </source>
</evidence>
<evidence type="ECO:0000259" key="17">
    <source>
        <dbReference type="PROSITE" id="PS51278"/>
    </source>
</evidence>
<evidence type="ECO:0000256" key="5">
    <source>
        <dbReference type="ARBA" id="ARBA00022605"/>
    </source>
</evidence>
<evidence type="ECO:0000256" key="4">
    <source>
        <dbReference type="ARBA" id="ARBA00009716"/>
    </source>
</evidence>
<sequence length="1498" mass="167380">MIKNGLPEKQGLYDPNMEKDSCGVGFIVNIKGIKEHRILKQGLEILKNLKHRGAVGADASTGDGSGIMLQIPHEFLKKETEKLDIKLPDEGDYAVGMLFLPRHPNVRLFCEGIFEKVLREENQKLIGWREVPVNEKACGESARATRPIVMQVFIDRNKQEKYEFERKLLIIRKRVQNIIIDSNRAYTENFYICSLSSSTIVYKGQILGYKLDEFYLDLQDKAMKTAIAIVHERYSTNTFPSWKLAQPFRYLAHNGEINTIRGNVNWMNAREGVMHSKIFGEDFKKILPVIEPDGSDSASLDNALELFVANGHPLENVMMMLIPEAWQNDSKMDKDKRGFYEYFARLMEPWDGPATIAFTDGTKVGVTLDRNGLRPARYLITKDDLVIMASEVGVVEVKPENVAKKGRIEPGKMLLIDIEEGRIVSDDEIKWAASKKKPFVDWIQKNKLTLDDIKQPYEIKKMRKETLMLKQKIFGFTKEEIEKVISVMGDCGEEPIGSMGLDIPLAVLSEKNQLLFNYFKQTFAQVTNPPIDPIREEIIMSLIQFIGGHGKLLDEIETEKDYKYIELKHPILCNRQMEDIRHLNNDDFRAITIPITFEIDKKNGLKEALDYLCKRAEESVIDGYNILILSDRSLGRYNAAIPSLLALGAVHHHLIRKKLRTSVDLIVEAGDARDVMHIALLIGYGAKAINPYMVYDVIGNMVENKKYFKNITSLEEGFENYCKAISSGLLKIISRMGISTIQSYNGAQIFQVVGINQDVIDEYFTDTPSKISGIGLDGIADEVIRRHTIAYKNAGRLDVELDIGGEMQYRPNGEYHMFNPEVVKRLRKSCLENDYYLYKGYAKEVNEQNERIATIRGLLKFKDRKSVPIEEVEPVKNILKRFTISGMSFGSLSKEAHETIATAMNRVGGTSNSGEGGEDPGRYELRPNGDNLRSAVKQVASARFGVTMNYLVNCDELQIKMAQGAKPGEGGHLPGSKVTAEIAKVRHSIPGIDLISPPPHHDIYSIEDLAQLIFDLKNANPKARIGVKLVSEAGVGTVAAGVAKGYADVVMISGHDGGTGASPISSMKYVGLPWEIGLAETQQTLLLNNLRSRITIQVDGKMRSGRDVVIAALLGAEEYGFATTALISIGCMMCRQCHLNRCPAGIATQDSKLRERFSGKPEHLIRYLTFVAEEIREIMAELGFTTMDEMIGRVDVLDVKEIDRYKLRELDLSAVLYRPNLPSRIVDRCTVSQNHKIEDILDRKLISLAKPALDEGVNVEGRFKIKNTDRTVGTMLSGEIAKRYGDAGLSDDTIILNFEGSAGQSFGAFAIKGMTLILEGDANDYLGKGLSGGKIIVVPPQNATFIPEDNMIAGNTLLYGATSGEVYINGMVGQRFCVRNSGATAVVEGIGNHGCEYMTGGMVVILGNVGRNFGAGMSGGVAYVLDEDRDFDTKCNKQIVEIKPLEDKDIQKVKNLICNHYEYTKSKKAKDILDNWDLYIDKFLKVVSPIYQMKLEGK</sequence>
<evidence type="ECO:0000256" key="2">
    <source>
        <dbReference type="ARBA" id="ARBA00001927"/>
    </source>
</evidence>
<dbReference type="GO" id="GO:0004355">
    <property type="term" value="F:glutamate synthase (NADPH) activity"/>
    <property type="evidence" value="ECO:0007669"/>
    <property type="project" value="UniProtKB-EC"/>
</dbReference>
<evidence type="ECO:0000256" key="11">
    <source>
        <dbReference type="ARBA" id="ARBA00023002"/>
    </source>
</evidence>
<evidence type="ECO:0000256" key="1">
    <source>
        <dbReference type="ARBA" id="ARBA00001917"/>
    </source>
</evidence>
<dbReference type="GO" id="GO:0046872">
    <property type="term" value="F:metal ion binding"/>
    <property type="evidence" value="ECO:0007669"/>
    <property type="project" value="UniProtKB-KW"/>
</dbReference>
<dbReference type="InterPro" id="IPR036485">
    <property type="entry name" value="Glu_synth_asu_C_sf"/>
</dbReference>
<name>A0A5C0SHX5_CRATE</name>
<dbReference type="FunFam" id="2.160.20.60:FF:000001">
    <property type="entry name" value="Glutamate synthase, large subunit"/>
    <property type="match status" value="1"/>
</dbReference>
<evidence type="ECO:0000313" key="18">
    <source>
        <dbReference type="EMBL" id="QEK12808.1"/>
    </source>
</evidence>
<keyword evidence="11 18" id="KW-0560">Oxidoreductase</keyword>
<dbReference type="Proteomes" id="UP000324646">
    <property type="component" value="Chromosome"/>
</dbReference>
<feature type="domain" description="Glutamine amidotransferase type-2" evidence="17">
    <location>
        <begin position="22"/>
        <end position="419"/>
    </location>
</feature>